<keyword evidence="4" id="KW-0119">Carbohydrate metabolism</keyword>
<evidence type="ECO:0000256" key="8">
    <source>
        <dbReference type="PIRSR" id="PIRSR617736-2"/>
    </source>
</evidence>
<sequence length="459" mass="52760">MKKITFPDNFLFGTATSAAQVEGGAFEDGRGMSIWDAFARIPGAIGDASLPDRACDMYHTYPEDLKLARQLHTNSFRFSFSWSRIFPEGTGRVNQKGLDFYKRLVDEMHKNGLVPNATLYHWDLPYELERRGGWLNRDAAAWYGEYASLLFREFKDSIPLWATVNEPIATYVGYALGGFAPGRKGEAFGRQANHHILMAHGEGVRRFREEGMGEDQIGIVVDIWHHHPFRPEKEEDRRLAELENEKAYRSYLNPIFRGCYTDALLAYMEETDSMPQMLPEDMKLISQPIDFFGLNCYNRVLDCAEPGLMEKAAGNGEGGKRSMNLGGNYMDNGNEYYPKAVYDAVHILNDTYKIGIPIYITENGTFNCNETVQPDGRIHDEQRIQYIRGFLGWIHKAMEEGADIRGYYAWSLLDNWEWSAGYTYRFGLVHTDFETQERVLKDSALWYREMIAERGFETE</sequence>
<accession>A0A3E3IUG2</accession>
<dbReference type="RefSeq" id="WP_021638919.1">
    <property type="nucleotide sequence ID" value="NZ_CALBAU010000131.1"/>
</dbReference>
<dbReference type="OrthoDB" id="2339329at2"/>
<name>A0A3E3IUG2_9FIRM</name>
<feature type="binding site" evidence="8">
    <location>
        <position position="121"/>
    </location>
    <ligand>
        <name>substrate</name>
    </ligand>
</feature>
<dbReference type="FunFam" id="3.20.20.80:FF:000004">
    <property type="entry name" value="Beta-glucosidase 6-phospho-beta-glucosidase"/>
    <property type="match status" value="1"/>
</dbReference>
<dbReference type="InterPro" id="IPR001360">
    <property type="entry name" value="Glyco_hydro_1"/>
</dbReference>
<evidence type="ECO:0000256" key="4">
    <source>
        <dbReference type="ARBA" id="ARBA00023277"/>
    </source>
</evidence>
<keyword evidence="5 9" id="KW-0326">Glycosidase</keyword>
<evidence type="ECO:0000256" key="9">
    <source>
        <dbReference type="RuleBase" id="RU361175"/>
    </source>
</evidence>
<proteinExistence type="inferred from homology"/>
<dbReference type="Proteomes" id="UP000261166">
    <property type="component" value="Unassembled WGS sequence"/>
</dbReference>
<dbReference type="Pfam" id="PF00232">
    <property type="entry name" value="Glyco_hydro_1"/>
    <property type="match status" value="1"/>
</dbReference>
<dbReference type="GO" id="GO:0030245">
    <property type="term" value="P:cellulose catabolic process"/>
    <property type="evidence" value="ECO:0007669"/>
    <property type="project" value="UniProtKB-KW"/>
</dbReference>
<keyword evidence="3" id="KW-0136">Cellulose degradation</keyword>
<dbReference type="PRINTS" id="PR00131">
    <property type="entry name" value="GLHYDRLASE1"/>
</dbReference>
<comment type="similarity">
    <text evidence="1 9">Belongs to the glycosyl hydrolase 1 family.</text>
</comment>
<keyword evidence="2 9" id="KW-0378">Hydrolase</keyword>
<feature type="binding site" evidence="8">
    <location>
        <position position="165"/>
    </location>
    <ligand>
        <name>substrate</name>
    </ligand>
</feature>
<evidence type="ECO:0000256" key="3">
    <source>
        <dbReference type="ARBA" id="ARBA00023001"/>
    </source>
</evidence>
<reference evidence="10 11" key="1">
    <citation type="submission" date="2018-08" db="EMBL/GenBank/DDBJ databases">
        <title>A genome reference for cultivated species of the human gut microbiota.</title>
        <authorList>
            <person name="Zou Y."/>
            <person name="Xue W."/>
            <person name="Luo G."/>
        </authorList>
    </citation>
    <scope>NUCLEOTIDE SEQUENCE [LARGE SCALE GENOMIC DNA]</scope>
    <source>
        <strain evidence="10 11">AF26-4BH</strain>
    </source>
</reference>
<dbReference type="GO" id="GO:0008422">
    <property type="term" value="F:beta-glucosidase activity"/>
    <property type="evidence" value="ECO:0007669"/>
    <property type="project" value="UniProtKB-EC"/>
</dbReference>
<dbReference type="EC" id="3.2.1.21" evidence="9"/>
<dbReference type="NCBIfam" id="TIGR03356">
    <property type="entry name" value="BGL"/>
    <property type="match status" value="1"/>
</dbReference>
<comment type="caution">
    <text evidence="10">The sequence shown here is derived from an EMBL/GenBank/DDBJ whole genome shotgun (WGS) entry which is preliminary data.</text>
</comment>
<keyword evidence="6" id="KW-0624">Polysaccharide degradation</keyword>
<evidence type="ECO:0000313" key="11">
    <source>
        <dbReference type="Proteomes" id="UP000261166"/>
    </source>
</evidence>
<organism evidence="10 11">
    <name type="scientific">Eisenbergiella massiliensis</name>
    <dbReference type="NCBI Taxonomy" id="1720294"/>
    <lineage>
        <taxon>Bacteria</taxon>
        <taxon>Bacillati</taxon>
        <taxon>Bacillota</taxon>
        <taxon>Clostridia</taxon>
        <taxon>Lachnospirales</taxon>
        <taxon>Lachnospiraceae</taxon>
        <taxon>Eisenbergiella</taxon>
    </lineage>
</organism>
<dbReference type="SUPFAM" id="SSF51445">
    <property type="entry name" value="(Trans)glycosidases"/>
    <property type="match status" value="1"/>
</dbReference>
<feature type="active site" description="Nucleophile" evidence="7">
    <location>
        <position position="362"/>
    </location>
</feature>
<evidence type="ECO:0000256" key="5">
    <source>
        <dbReference type="ARBA" id="ARBA00023295"/>
    </source>
</evidence>
<evidence type="ECO:0000256" key="7">
    <source>
        <dbReference type="PIRSR" id="PIRSR617736-1"/>
    </source>
</evidence>
<evidence type="ECO:0000313" key="10">
    <source>
        <dbReference type="EMBL" id="RGE70687.1"/>
    </source>
</evidence>
<dbReference type="EMBL" id="QVLU01000014">
    <property type="protein sequence ID" value="RGE70687.1"/>
    <property type="molecule type" value="Genomic_DNA"/>
</dbReference>
<feature type="active site" description="Proton donor" evidence="7">
    <location>
        <position position="166"/>
    </location>
</feature>
<evidence type="ECO:0000256" key="1">
    <source>
        <dbReference type="ARBA" id="ARBA00010838"/>
    </source>
</evidence>
<comment type="catalytic activity">
    <reaction evidence="9">
        <text>Hydrolysis of terminal, non-reducing beta-D-glucosyl residues with release of beta-D-glucose.</text>
        <dbReference type="EC" id="3.2.1.21"/>
    </reaction>
</comment>
<feature type="binding site" evidence="8">
    <location>
        <begin position="417"/>
        <end position="418"/>
    </location>
    <ligand>
        <name>substrate</name>
    </ligand>
</feature>
<protein>
    <recommendedName>
        <fullName evidence="9">Beta-glucosidase</fullName>
        <ecNumber evidence="9">3.2.1.21</ecNumber>
    </recommendedName>
</protein>
<dbReference type="GO" id="GO:0005829">
    <property type="term" value="C:cytosol"/>
    <property type="evidence" value="ECO:0007669"/>
    <property type="project" value="TreeGrafter"/>
</dbReference>
<dbReference type="Gene3D" id="3.20.20.80">
    <property type="entry name" value="Glycosidases"/>
    <property type="match status" value="1"/>
</dbReference>
<feature type="binding site" evidence="8">
    <location>
        <position position="297"/>
    </location>
    <ligand>
        <name>substrate</name>
    </ligand>
</feature>
<dbReference type="InterPro" id="IPR017736">
    <property type="entry name" value="Glyco_hydro_1_beta-glucosidase"/>
</dbReference>
<evidence type="ECO:0000256" key="6">
    <source>
        <dbReference type="ARBA" id="ARBA00023326"/>
    </source>
</evidence>
<gene>
    <name evidence="10" type="ORF">DWY69_15835</name>
</gene>
<dbReference type="PANTHER" id="PTHR10353:SF36">
    <property type="entry name" value="LP05116P"/>
    <property type="match status" value="1"/>
</dbReference>
<feature type="binding site" evidence="8">
    <location>
        <position position="20"/>
    </location>
    <ligand>
        <name>substrate</name>
    </ligand>
</feature>
<dbReference type="InterPro" id="IPR017853">
    <property type="entry name" value="GH"/>
</dbReference>
<evidence type="ECO:0000256" key="2">
    <source>
        <dbReference type="ARBA" id="ARBA00022801"/>
    </source>
</evidence>
<feature type="binding site" evidence="8">
    <location>
        <position position="410"/>
    </location>
    <ligand>
        <name>substrate</name>
    </ligand>
</feature>
<dbReference type="AlphaFoldDB" id="A0A3E3IUG2"/>
<dbReference type="PANTHER" id="PTHR10353">
    <property type="entry name" value="GLYCOSYL HYDROLASE"/>
    <property type="match status" value="1"/>
</dbReference>